<sequence length="291" mass="31608">MSQGHGRADRLGERVKVYRGVLPRRPLQGLVPALMAFVVLCTMISRDASDPSLLIMCVCDVVVLAVCAGLIVRHTRARIDLHEGGFRLSRPGRRTLEYGWPQIASVATERVEVRVNFSHSHDFLRTVITPREGARIRVNALDFFASEPGAGLRRVYFGGAARGSAESFLRAAAQQVGRAVAAEQLARLRSGGEVRLGPLGFTGDGMTIDPFTRPVAWSRIRLIESGPAVGVRLRVSDLPQYVGAAALAPRHTRAGYSTEGEFLDAFTLRLRPGTDYVALGVLLAEAPALRD</sequence>
<comment type="caution">
    <text evidence="2">The sequence shown here is derived from an EMBL/GenBank/DDBJ whole genome shotgun (WGS) entry which is preliminary data.</text>
</comment>
<gene>
    <name evidence="2" type="ORF">K7472_09040</name>
</gene>
<proteinExistence type="predicted"/>
<name>A0ABS7QPX9_9ACTN</name>
<evidence type="ECO:0000313" key="2">
    <source>
        <dbReference type="EMBL" id="MBY8884988.1"/>
    </source>
</evidence>
<evidence type="ECO:0000313" key="3">
    <source>
        <dbReference type="Proteomes" id="UP001198565"/>
    </source>
</evidence>
<accession>A0ABS7QPX9</accession>
<evidence type="ECO:0000256" key="1">
    <source>
        <dbReference type="SAM" id="Phobius"/>
    </source>
</evidence>
<keyword evidence="1" id="KW-0812">Transmembrane</keyword>
<organism evidence="2 3">
    <name type="scientific">Streptantibioticus parmotrematis</name>
    <dbReference type="NCBI Taxonomy" id="2873249"/>
    <lineage>
        <taxon>Bacteria</taxon>
        <taxon>Bacillati</taxon>
        <taxon>Actinomycetota</taxon>
        <taxon>Actinomycetes</taxon>
        <taxon>Kitasatosporales</taxon>
        <taxon>Streptomycetaceae</taxon>
        <taxon>Streptantibioticus</taxon>
    </lineage>
</organism>
<keyword evidence="1" id="KW-1133">Transmembrane helix</keyword>
<keyword evidence="1" id="KW-0472">Membrane</keyword>
<dbReference type="RefSeq" id="WP_222975891.1">
    <property type="nucleotide sequence ID" value="NZ_JAINVZ010000004.1"/>
</dbReference>
<reference evidence="2 3" key="1">
    <citation type="submission" date="2021-08" db="EMBL/GenBank/DDBJ databases">
        <title>Streptomyces sp. PTM05 isolated from lichen.</title>
        <authorList>
            <person name="Somphong A."/>
            <person name="Phongsopitanun W."/>
            <person name="Tanasupawat S."/>
        </authorList>
    </citation>
    <scope>NUCLEOTIDE SEQUENCE [LARGE SCALE GENOMIC DNA]</scope>
    <source>
        <strain evidence="2 3">Ptm05</strain>
    </source>
</reference>
<evidence type="ECO:0008006" key="4">
    <source>
        <dbReference type="Google" id="ProtNLM"/>
    </source>
</evidence>
<keyword evidence="3" id="KW-1185">Reference proteome</keyword>
<protein>
    <recommendedName>
        <fullName evidence="4">DUF58 domain-containing protein</fullName>
    </recommendedName>
</protein>
<dbReference type="EMBL" id="JAINVZ010000004">
    <property type="protein sequence ID" value="MBY8884988.1"/>
    <property type="molecule type" value="Genomic_DNA"/>
</dbReference>
<feature type="transmembrane region" description="Helical" evidence="1">
    <location>
        <begin position="51"/>
        <end position="72"/>
    </location>
</feature>
<feature type="transmembrane region" description="Helical" evidence="1">
    <location>
        <begin position="27"/>
        <end position="45"/>
    </location>
</feature>
<dbReference type="Proteomes" id="UP001198565">
    <property type="component" value="Unassembled WGS sequence"/>
</dbReference>